<gene>
    <name evidence="2" type="ORF">ILUMI_23652</name>
</gene>
<feature type="compositionally biased region" description="Polar residues" evidence="1">
    <location>
        <begin position="53"/>
        <end position="69"/>
    </location>
</feature>
<dbReference type="AlphaFoldDB" id="A0A8K0CBN7"/>
<sequence>MSDRENSSGEFCPSPSPPATFADHPTLHLKSLIQLPTTQSKKLSEENHFNPDRPSTSGQNSNNSVNNARGPSLEELCPYPKADMAAVKHLYFQMWKLCIIDIDPSDIVAKFDAPSQTGTARTASIFTFNYNFNSLTVK</sequence>
<organism evidence="2 3">
    <name type="scientific">Ignelater luminosus</name>
    <name type="common">Cucubano</name>
    <name type="synonym">Pyrophorus luminosus</name>
    <dbReference type="NCBI Taxonomy" id="2038154"/>
    <lineage>
        <taxon>Eukaryota</taxon>
        <taxon>Metazoa</taxon>
        <taxon>Ecdysozoa</taxon>
        <taxon>Arthropoda</taxon>
        <taxon>Hexapoda</taxon>
        <taxon>Insecta</taxon>
        <taxon>Pterygota</taxon>
        <taxon>Neoptera</taxon>
        <taxon>Endopterygota</taxon>
        <taxon>Coleoptera</taxon>
        <taxon>Polyphaga</taxon>
        <taxon>Elateriformia</taxon>
        <taxon>Elateroidea</taxon>
        <taxon>Elateridae</taxon>
        <taxon>Agrypninae</taxon>
        <taxon>Pyrophorini</taxon>
        <taxon>Ignelater</taxon>
    </lineage>
</organism>
<feature type="compositionally biased region" description="Basic and acidic residues" evidence="1">
    <location>
        <begin position="42"/>
        <end position="51"/>
    </location>
</feature>
<evidence type="ECO:0000256" key="1">
    <source>
        <dbReference type="SAM" id="MobiDB-lite"/>
    </source>
</evidence>
<feature type="region of interest" description="Disordered" evidence="1">
    <location>
        <begin position="1"/>
        <end position="73"/>
    </location>
</feature>
<protein>
    <submittedName>
        <fullName evidence="2">Uncharacterized protein</fullName>
    </submittedName>
</protein>
<dbReference type="Proteomes" id="UP000801492">
    <property type="component" value="Unassembled WGS sequence"/>
</dbReference>
<dbReference type="EMBL" id="VTPC01090610">
    <property type="protein sequence ID" value="KAF2882516.1"/>
    <property type="molecule type" value="Genomic_DNA"/>
</dbReference>
<accession>A0A8K0CBN7</accession>
<evidence type="ECO:0000313" key="3">
    <source>
        <dbReference type="Proteomes" id="UP000801492"/>
    </source>
</evidence>
<evidence type="ECO:0000313" key="2">
    <source>
        <dbReference type="EMBL" id="KAF2882516.1"/>
    </source>
</evidence>
<keyword evidence="3" id="KW-1185">Reference proteome</keyword>
<name>A0A8K0CBN7_IGNLU</name>
<reference evidence="2" key="1">
    <citation type="submission" date="2019-08" db="EMBL/GenBank/DDBJ databases">
        <title>The genome of the North American firefly Photinus pyralis.</title>
        <authorList>
            <consortium name="Photinus pyralis genome working group"/>
            <person name="Fallon T.R."/>
            <person name="Sander Lower S.E."/>
            <person name="Weng J.-K."/>
        </authorList>
    </citation>
    <scope>NUCLEOTIDE SEQUENCE</scope>
    <source>
        <strain evidence="2">TRF0915ILg1</strain>
        <tissue evidence="2">Whole body</tissue>
    </source>
</reference>
<proteinExistence type="predicted"/>
<comment type="caution">
    <text evidence="2">The sequence shown here is derived from an EMBL/GenBank/DDBJ whole genome shotgun (WGS) entry which is preliminary data.</text>
</comment>